<reference evidence="3" key="2">
    <citation type="submission" date="2023-06" db="EMBL/GenBank/DDBJ databases">
        <authorList>
            <consortium name="Lawrence Berkeley National Laboratory"/>
            <person name="Haridas S."/>
            <person name="Hensen N."/>
            <person name="Bonometti L."/>
            <person name="Westerberg I."/>
            <person name="Brannstrom I.O."/>
            <person name="Guillou S."/>
            <person name="Cros-Aarteil S."/>
            <person name="Calhoun S."/>
            <person name="Kuo A."/>
            <person name="Mondo S."/>
            <person name="Pangilinan J."/>
            <person name="Riley R."/>
            <person name="LaButti K."/>
            <person name="Andreopoulos B."/>
            <person name="Lipzen A."/>
            <person name="Chen C."/>
            <person name="Yanf M."/>
            <person name="Daum C."/>
            <person name="Ng V."/>
            <person name="Clum A."/>
            <person name="Steindorff A."/>
            <person name="Ohm R."/>
            <person name="Martin F."/>
            <person name="Silar P."/>
            <person name="Natvig D."/>
            <person name="Lalanne C."/>
            <person name="Gautier V."/>
            <person name="Ament-velasquez S.L."/>
            <person name="Kruys A."/>
            <person name="Hutchinson M.I."/>
            <person name="Powell A.J."/>
            <person name="Barry K."/>
            <person name="Miller A.N."/>
            <person name="Grigoriev I.V."/>
            <person name="Debuchy R."/>
            <person name="Gladieux P."/>
            <person name="Thoren M.H."/>
            <person name="Johannesson H."/>
        </authorList>
    </citation>
    <scope>NUCLEOTIDE SEQUENCE</scope>
    <source>
        <strain evidence="3">CBS 232.78</strain>
    </source>
</reference>
<protein>
    <recommendedName>
        <fullName evidence="5">Required for respiratory growth protein 7, mitochondrial</fullName>
    </recommendedName>
</protein>
<dbReference type="PANTHER" id="PTHR28133">
    <property type="entry name" value="REQUIRED FOR RESPIRATORY GROWTH PROTEIN 7, MITOCHONDRIAL"/>
    <property type="match status" value="1"/>
</dbReference>
<keyword evidence="4" id="KW-1185">Reference proteome</keyword>
<sequence length="276" mass="30288">MRVLRCVPSRISLIPTRTRHPSTNLWFGSTRATTFIQRNFCDALERTQNSNKTDDHDAAPAGAAALAALIYPNAITSSHHDLSSFLKYTEQSGLHKESTLFVGTHFEYTVENVLRSYGFSLRRVGGASDSGIDLLGTWCLPSAFSDGGKEQQPLKVLLQCKASKRPGPHLIRELEGTFVGAPAGWRGSRVMGFLVTDRPATKGIRDALGRSRWPMGFISCSRTGLVQQILWNRRAEEEGLEGLGIGVRHSQSSAQEGVPAEQKLLLTFNGNHQPMA</sequence>
<dbReference type="InterPro" id="IPR018828">
    <property type="entry name" value="RRG7"/>
</dbReference>
<accession>A0AAE0NZJ8</accession>
<reference evidence="3" key="1">
    <citation type="journal article" date="2023" name="Mol. Phylogenet. Evol.">
        <title>Genome-scale phylogeny and comparative genomics of the fungal order Sordariales.</title>
        <authorList>
            <person name="Hensen N."/>
            <person name="Bonometti L."/>
            <person name="Westerberg I."/>
            <person name="Brannstrom I.O."/>
            <person name="Guillou S."/>
            <person name="Cros-Aarteil S."/>
            <person name="Calhoun S."/>
            <person name="Haridas S."/>
            <person name="Kuo A."/>
            <person name="Mondo S."/>
            <person name="Pangilinan J."/>
            <person name="Riley R."/>
            <person name="LaButti K."/>
            <person name="Andreopoulos B."/>
            <person name="Lipzen A."/>
            <person name="Chen C."/>
            <person name="Yan M."/>
            <person name="Daum C."/>
            <person name="Ng V."/>
            <person name="Clum A."/>
            <person name="Steindorff A."/>
            <person name="Ohm R.A."/>
            <person name="Martin F."/>
            <person name="Silar P."/>
            <person name="Natvig D.O."/>
            <person name="Lalanne C."/>
            <person name="Gautier V."/>
            <person name="Ament-Velasquez S.L."/>
            <person name="Kruys A."/>
            <person name="Hutchinson M.I."/>
            <person name="Powell A.J."/>
            <person name="Barry K."/>
            <person name="Miller A.N."/>
            <person name="Grigoriev I.V."/>
            <person name="Debuchy R."/>
            <person name="Gladieux P."/>
            <person name="Hiltunen Thoren M."/>
            <person name="Johannesson H."/>
        </authorList>
    </citation>
    <scope>NUCLEOTIDE SEQUENCE</scope>
    <source>
        <strain evidence="3">CBS 232.78</strain>
    </source>
</reference>
<evidence type="ECO:0008006" key="5">
    <source>
        <dbReference type="Google" id="ProtNLM"/>
    </source>
</evidence>
<evidence type="ECO:0000256" key="2">
    <source>
        <dbReference type="ARBA" id="ARBA00023128"/>
    </source>
</evidence>
<name>A0AAE0NZJ8_9PEZI</name>
<evidence type="ECO:0000313" key="3">
    <source>
        <dbReference type="EMBL" id="KAK3390499.1"/>
    </source>
</evidence>
<gene>
    <name evidence="3" type="ORF">B0H63DRAFT_117256</name>
</gene>
<dbReference type="GO" id="GO:0005739">
    <property type="term" value="C:mitochondrion"/>
    <property type="evidence" value="ECO:0007669"/>
    <property type="project" value="UniProtKB-SubCell"/>
</dbReference>
<dbReference type="PANTHER" id="PTHR28133:SF1">
    <property type="entry name" value="REQUIRED FOR RESPIRATORY GROWTH PROTEIN 7, MITOCHONDRIAL"/>
    <property type="match status" value="1"/>
</dbReference>
<dbReference type="Pfam" id="PF10356">
    <property type="entry name" value="RRG7"/>
    <property type="match status" value="1"/>
</dbReference>
<keyword evidence="2" id="KW-0496">Mitochondrion</keyword>
<dbReference type="AlphaFoldDB" id="A0AAE0NZJ8"/>
<dbReference type="Proteomes" id="UP001285441">
    <property type="component" value="Unassembled WGS sequence"/>
</dbReference>
<organism evidence="3 4">
    <name type="scientific">Podospora didyma</name>
    <dbReference type="NCBI Taxonomy" id="330526"/>
    <lineage>
        <taxon>Eukaryota</taxon>
        <taxon>Fungi</taxon>
        <taxon>Dikarya</taxon>
        <taxon>Ascomycota</taxon>
        <taxon>Pezizomycotina</taxon>
        <taxon>Sordariomycetes</taxon>
        <taxon>Sordariomycetidae</taxon>
        <taxon>Sordariales</taxon>
        <taxon>Podosporaceae</taxon>
        <taxon>Podospora</taxon>
    </lineage>
</organism>
<evidence type="ECO:0000256" key="1">
    <source>
        <dbReference type="ARBA" id="ARBA00004173"/>
    </source>
</evidence>
<comment type="subcellular location">
    <subcellularLocation>
        <location evidence="1">Mitochondrion</location>
    </subcellularLocation>
</comment>
<comment type="caution">
    <text evidence="3">The sequence shown here is derived from an EMBL/GenBank/DDBJ whole genome shotgun (WGS) entry which is preliminary data.</text>
</comment>
<proteinExistence type="predicted"/>
<dbReference type="EMBL" id="JAULSW010000002">
    <property type="protein sequence ID" value="KAK3390499.1"/>
    <property type="molecule type" value="Genomic_DNA"/>
</dbReference>
<evidence type="ECO:0000313" key="4">
    <source>
        <dbReference type="Proteomes" id="UP001285441"/>
    </source>
</evidence>